<accession>A0AAD9WZP7</accession>
<dbReference type="PANTHER" id="PTHR31973">
    <property type="entry name" value="POLYPROTEIN, PUTATIVE-RELATED"/>
    <property type="match status" value="1"/>
</dbReference>
<gene>
    <name evidence="2" type="ORF">Ddye_015609</name>
</gene>
<dbReference type="Proteomes" id="UP001280121">
    <property type="component" value="Unassembled WGS sequence"/>
</dbReference>
<dbReference type="PANTHER" id="PTHR31973:SF187">
    <property type="entry name" value="MUTATOR TRANSPOSASE MUDRA PROTEIN"/>
    <property type="match status" value="1"/>
</dbReference>
<dbReference type="Pfam" id="PF10551">
    <property type="entry name" value="MULE"/>
    <property type="match status" value="1"/>
</dbReference>
<dbReference type="InterPro" id="IPR018289">
    <property type="entry name" value="MULE_transposase_dom"/>
</dbReference>
<evidence type="ECO:0000313" key="3">
    <source>
        <dbReference type="Proteomes" id="UP001280121"/>
    </source>
</evidence>
<feature type="domain" description="MULE transposase" evidence="1">
    <location>
        <begin position="34"/>
        <end position="129"/>
    </location>
</feature>
<name>A0AAD9WZP7_9ROSI</name>
<evidence type="ECO:0000259" key="1">
    <source>
        <dbReference type="Pfam" id="PF10551"/>
    </source>
</evidence>
<evidence type="ECO:0000313" key="2">
    <source>
        <dbReference type="EMBL" id="KAK2648120.1"/>
    </source>
</evidence>
<dbReference type="AlphaFoldDB" id="A0AAD9WZP7"/>
<dbReference type="EMBL" id="JANJYI010000005">
    <property type="protein sequence ID" value="KAK2648120.1"/>
    <property type="molecule type" value="Genomic_DNA"/>
</dbReference>
<protein>
    <recommendedName>
        <fullName evidence="1">MULE transposase domain-containing protein</fullName>
    </recommendedName>
</protein>
<comment type="caution">
    <text evidence="2">The sequence shown here is derived from an EMBL/GenBank/DDBJ whole genome shotgun (WGS) entry which is preliminary data.</text>
</comment>
<reference evidence="2" key="1">
    <citation type="journal article" date="2023" name="Plant J.">
        <title>Genome sequences and population genomics provide insights into the demographic history, inbreeding, and mutation load of two 'living fossil' tree species of Dipteronia.</title>
        <authorList>
            <person name="Feng Y."/>
            <person name="Comes H.P."/>
            <person name="Chen J."/>
            <person name="Zhu S."/>
            <person name="Lu R."/>
            <person name="Zhang X."/>
            <person name="Li P."/>
            <person name="Qiu J."/>
            <person name="Olsen K.M."/>
            <person name="Qiu Y."/>
        </authorList>
    </citation>
    <scope>NUCLEOTIDE SEQUENCE</scope>
    <source>
        <strain evidence="2">KIB01</strain>
    </source>
</reference>
<proteinExistence type="predicted"/>
<organism evidence="2 3">
    <name type="scientific">Dipteronia dyeriana</name>
    <dbReference type="NCBI Taxonomy" id="168575"/>
    <lineage>
        <taxon>Eukaryota</taxon>
        <taxon>Viridiplantae</taxon>
        <taxon>Streptophyta</taxon>
        <taxon>Embryophyta</taxon>
        <taxon>Tracheophyta</taxon>
        <taxon>Spermatophyta</taxon>
        <taxon>Magnoliopsida</taxon>
        <taxon>eudicotyledons</taxon>
        <taxon>Gunneridae</taxon>
        <taxon>Pentapetalae</taxon>
        <taxon>rosids</taxon>
        <taxon>malvids</taxon>
        <taxon>Sapindales</taxon>
        <taxon>Sapindaceae</taxon>
        <taxon>Hippocastanoideae</taxon>
        <taxon>Acereae</taxon>
        <taxon>Dipteronia</taxon>
    </lineage>
</organism>
<sequence length="180" mass="21012">MNPDVKSKNPTFLRFYLSFKAFQLGFLNGFRPLIGLDGYHLSGKFGGVLLAATALDWDNCIIPIAINIYESKNVESWIWFLRQLRDSLGWDDSKRICFISDRQKGFLKALAKEWPNAYTRYCFQHIVANFMSTFKNHKINWKLWQMARAANRASFEQVLTSVREESEQTANWLMSEPVEK</sequence>
<keyword evidence="3" id="KW-1185">Reference proteome</keyword>